<proteinExistence type="predicted"/>
<dbReference type="Proteomes" id="UP000714420">
    <property type="component" value="Unassembled WGS sequence"/>
</dbReference>
<name>A0ABX2ANY7_9BACT</name>
<keyword evidence="1" id="KW-1133">Transmembrane helix</keyword>
<feature type="transmembrane region" description="Helical" evidence="1">
    <location>
        <begin position="15"/>
        <end position="38"/>
    </location>
</feature>
<keyword evidence="1" id="KW-0472">Membrane</keyword>
<gene>
    <name evidence="3" type="primary">gldL</name>
    <name evidence="3" type="ORF">HPS56_11225</name>
</gene>
<comment type="caution">
    <text evidence="3">The sequence shown here is derived from an EMBL/GenBank/DDBJ whole genome shotgun (WGS) entry which is preliminary data.</text>
</comment>
<evidence type="ECO:0000313" key="4">
    <source>
        <dbReference type="Proteomes" id="UP000714420"/>
    </source>
</evidence>
<keyword evidence="4" id="KW-1185">Reference proteome</keyword>
<evidence type="ECO:0000313" key="3">
    <source>
        <dbReference type="EMBL" id="NPD92899.1"/>
    </source>
</evidence>
<sequence>MGSFTKFLSSRKGKILFNLAYSWGACLVIMGAVFKISHFPYDDLFLLVGMVTEVVVFFITGFDAPPEEYKWERAFPMLRRGKGDKDSADNGGLLPDDIQTIGIRKKLEEMEEHIDAMNKIFEKQVGELKAQMDVVTEMGRAFDKIKAANNGTLENSGYIQRETKDVAEKIAALNSQYSRMLEAMNIKSGSK</sequence>
<accession>A0ABX2ANY7</accession>
<protein>
    <submittedName>
        <fullName evidence="3">Gliding motility protein GldL</fullName>
    </submittedName>
</protein>
<feature type="domain" description="Gliding motility protein GldL-like N-terminal" evidence="2">
    <location>
        <begin position="20"/>
        <end position="79"/>
    </location>
</feature>
<dbReference type="RefSeq" id="WP_172276543.1">
    <property type="nucleotide sequence ID" value="NZ_CASGMU010000012.1"/>
</dbReference>
<dbReference type="Pfam" id="PF22827">
    <property type="entry name" value="GldL_N"/>
    <property type="match status" value="1"/>
</dbReference>
<feature type="transmembrane region" description="Helical" evidence="1">
    <location>
        <begin position="44"/>
        <end position="64"/>
    </location>
</feature>
<dbReference type="EMBL" id="JABKKF010000012">
    <property type="protein sequence ID" value="NPD92899.1"/>
    <property type="molecule type" value="Genomic_DNA"/>
</dbReference>
<evidence type="ECO:0000256" key="1">
    <source>
        <dbReference type="SAM" id="Phobius"/>
    </source>
</evidence>
<dbReference type="PROSITE" id="PS51257">
    <property type="entry name" value="PROKAR_LIPOPROTEIN"/>
    <property type="match status" value="1"/>
</dbReference>
<dbReference type="InterPro" id="IPR055087">
    <property type="entry name" value="GldL-like_N"/>
</dbReference>
<evidence type="ECO:0000259" key="2">
    <source>
        <dbReference type="Pfam" id="PF22827"/>
    </source>
</evidence>
<keyword evidence="1" id="KW-0812">Transmembrane</keyword>
<dbReference type="NCBIfam" id="TIGR03513">
    <property type="entry name" value="GldL_gliding"/>
    <property type="match status" value="1"/>
</dbReference>
<organism evidence="3 4">
    <name type="scientific">Xylanibacter muris</name>
    <dbReference type="NCBI Taxonomy" id="2736290"/>
    <lineage>
        <taxon>Bacteria</taxon>
        <taxon>Pseudomonadati</taxon>
        <taxon>Bacteroidota</taxon>
        <taxon>Bacteroidia</taxon>
        <taxon>Bacteroidales</taxon>
        <taxon>Prevotellaceae</taxon>
        <taxon>Xylanibacter</taxon>
    </lineage>
</organism>
<reference evidence="3 4" key="1">
    <citation type="submission" date="2020-05" db="EMBL/GenBank/DDBJ databases">
        <title>Distinct polysaccharide utilization as determinants for interspecies competition between intestinal Prevotella spp.</title>
        <authorList>
            <person name="Galvez E.J.C."/>
            <person name="Iljazovic A."/>
            <person name="Strowig T."/>
        </authorList>
    </citation>
    <scope>NUCLEOTIDE SEQUENCE [LARGE SCALE GENOMIC DNA]</scope>
    <source>
        <strain evidence="3 4">PMUR</strain>
    </source>
</reference>
<dbReference type="InterPro" id="IPR019852">
    <property type="entry name" value="Motility-assoc_prot_GldL"/>
</dbReference>